<accession>A0A4Q7VP95</accession>
<organism evidence="2 3">
    <name type="scientific">Rivibacter subsaxonicus</name>
    <dbReference type="NCBI Taxonomy" id="457575"/>
    <lineage>
        <taxon>Bacteria</taxon>
        <taxon>Pseudomonadati</taxon>
        <taxon>Pseudomonadota</taxon>
        <taxon>Betaproteobacteria</taxon>
        <taxon>Burkholderiales</taxon>
        <taxon>Rivibacter</taxon>
    </lineage>
</organism>
<dbReference type="Proteomes" id="UP000293671">
    <property type="component" value="Unassembled WGS sequence"/>
</dbReference>
<keyword evidence="3" id="KW-1185">Reference proteome</keyword>
<dbReference type="EMBL" id="SHKP01000006">
    <property type="protein sequence ID" value="RZT98007.1"/>
    <property type="molecule type" value="Genomic_DNA"/>
</dbReference>
<gene>
    <name evidence="2" type="ORF">EV670_2409</name>
</gene>
<feature type="region of interest" description="Disordered" evidence="1">
    <location>
        <begin position="12"/>
        <end position="52"/>
    </location>
</feature>
<sequence>MGFIDMHPCALGISGSAAAGTPAPMPPPPGPSRGVPQRAPVEPAKGPPKAPA</sequence>
<comment type="caution">
    <text evidence="2">The sequence shown here is derived from an EMBL/GenBank/DDBJ whole genome shotgun (WGS) entry which is preliminary data.</text>
</comment>
<reference evidence="2 3" key="1">
    <citation type="submission" date="2019-02" db="EMBL/GenBank/DDBJ databases">
        <title>Genomic Encyclopedia of Type Strains, Phase IV (KMG-IV): sequencing the most valuable type-strain genomes for metagenomic binning, comparative biology and taxonomic classification.</title>
        <authorList>
            <person name="Goeker M."/>
        </authorList>
    </citation>
    <scope>NUCLEOTIDE SEQUENCE [LARGE SCALE GENOMIC DNA]</scope>
    <source>
        <strain evidence="2 3">DSM 19570</strain>
    </source>
</reference>
<protein>
    <submittedName>
        <fullName evidence="2">Uncharacterized protein</fullName>
    </submittedName>
</protein>
<evidence type="ECO:0000313" key="2">
    <source>
        <dbReference type="EMBL" id="RZT98007.1"/>
    </source>
</evidence>
<evidence type="ECO:0000256" key="1">
    <source>
        <dbReference type="SAM" id="MobiDB-lite"/>
    </source>
</evidence>
<proteinExistence type="predicted"/>
<name>A0A4Q7VP95_9BURK</name>
<evidence type="ECO:0000313" key="3">
    <source>
        <dbReference type="Proteomes" id="UP000293671"/>
    </source>
</evidence>
<dbReference type="AlphaFoldDB" id="A0A4Q7VP95"/>